<dbReference type="Pfam" id="PF03401">
    <property type="entry name" value="TctC"/>
    <property type="match status" value="1"/>
</dbReference>
<dbReference type="PIRSF" id="PIRSF017082">
    <property type="entry name" value="YflP"/>
    <property type="match status" value="1"/>
</dbReference>
<feature type="chain" id="PRO_5046888010" description="Tripartite tricarboxylate transporter substrate binding protein" evidence="2">
    <location>
        <begin position="30"/>
        <end position="329"/>
    </location>
</feature>
<gene>
    <name evidence="3" type="ORF">LMG23992_05132</name>
</gene>
<organism evidence="3 4">
    <name type="scientific">Cupriavidus laharis</name>
    <dbReference type="NCBI Taxonomy" id="151654"/>
    <lineage>
        <taxon>Bacteria</taxon>
        <taxon>Pseudomonadati</taxon>
        <taxon>Pseudomonadota</taxon>
        <taxon>Betaproteobacteria</taxon>
        <taxon>Burkholderiales</taxon>
        <taxon>Burkholderiaceae</taxon>
        <taxon>Cupriavidus</taxon>
    </lineage>
</organism>
<dbReference type="InterPro" id="IPR005064">
    <property type="entry name" value="BUG"/>
</dbReference>
<protein>
    <recommendedName>
        <fullName evidence="5">Tripartite tricarboxylate transporter substrate binding protein</fullName>
    </recommendedName>
</protein>
<dbReference type="RefSeq" id="WP_224082568.1">
    <property type="nucleotide sequence ID" value="NZ_CAJZAI010000022.1"/>
</dbReference>
<dbReference type="InterPro" id="IPR042100">
    <property type="entry name" value="Bug_dom1"/>
</dbReference>
<dbReference type="Gene3D" id="3.40.190.10">
    <property type="entry name" value="Periplasmic binding protein-like II"/>
    <property type="match status" value="1"/>
</dbReference>
<dbReference type="SUPFAM" id="SSF53850">
    <property type="entry name" value="Periplasmic binding protein-like II"/>
    <property type="match status" value="1"/>
</dbReference>
<dbReference type="CDD" id="cd13578">
    <property type="entry name" value="PBP2_Bug27"/>
    <property type="match status" value="1"/>
</dbReference>
<comment type="similarity">
    <text evidence="1">Belongs to the UPF0065 (bug) family.</text>
</comment>
<evidence type="ECO:0008006" key="5">
    <source>
        <dbReference type="Google" id="ProtNLM"/>
    </source>
</evidence>
<keyword evidence="4" id="KW-1185">Reference proteome</keyword>
<dbReference type="PANTHER" id="PTHR42928:SF5">
    <property type="entry name" value="BLR1237 PROTEIN"/>
    <property type="match status" value="1"/>
</dbReference>
<sequence length="329" mass="34590">MINRLINRRLFVRLLATLTLGVATFGAHAEDYPKKPVRFVVPYPPGGASDVTARLIAEKLTESYGQPFIVENRPGANGIIATEAVAKAAPDGYTILMGNVGPNAINAGLYRRLPFDPIKSFVPVTLTTTVPLVLLVNPSSPVKTTQDLIARAKADPGSVKFASGGPGSATHLTAELFKEMAGIDIVHVPYKGDVPAMTDLMGGHVTMAFATSIAAAPNIASGRLRVLGTASKNRPKSLAQYPTIAEVGLKGFESVSWGGVLAPAGTPAPVIASLHAHIVKVLAMPEVRDKLANLGVDVVGSTPEEFATYLRAEIQKWTGVIKEAGVTVE</sequence>
<dbReference type="EMBL" id="CAJZAI010000022">
    <property type="protein sequence ID" value="CAG9184022.1"/>
    <property type="molecule type" value="Genomic_DNA"/>
</dbReference>
<proteinExistence type="inferred from homology"/>
<comment type="caution">
    <text evidence="3">The sequence shown here is derived from an EMBL/GenBank/DDBJ whole genome shotgun (WGS) entry which is preliminary data.</text>
</comment>
<evidence type="ECO:0000256" key="2">
    <source>
        <dbReference type="SAM" id="SignalP"/>
    </source>
</evidence>
<reference evidence="3 4" key="1">
    <citation type="submission" date="2021-08" db="EMBL/GenBank/DDBJ databases">
        <authorList>
            <person name="Peeters C."/>
        </authorList>
    </citation>
    <scope>NUCLEOTIDE SEQUENCE [LARGE SCALE GENOMIC DNA]</scope>
    <source>
        <strain evidence="3 4">LMG 23992</strain>
    </source>
</reference>
<dbReference type="Gene3D" id="3.40.190.150">
    <property type="entry name" value="Bordetella uptake gene, domain 1"/>
    <property type="match status" value="1"/>
</dbReference>
<name>A0ABM8XUG5_9BURK</name>
<accession>A0ABM8XUG5</accession>
<dbReference type="Proteomes" id="UP000727654">
    <property type="component" value="Unassembled WGS sequence"/>
</dbReference>
<evidence type="ECO:0000313" key="4">
    <source>
        <dbReference type="Proteomes" id="UP000727654"/>
    </source>
</evidence>
<dbReference type="PANTHER" id="PTHR42928">
    <property type="entry name" value="TRICARBOXYLATE-BINDING PROTEIN"/>
    <property type="match status" value="1"/>
</dbReference>
<evidence type="ECO:0000313" key="3">
    <source>
        <dbReference type="EMBL" id="CAG9184022.1"/>
    </source>
</evidence>
<evidence type="ECO:0000256" key="1">
    <source>
        <dbReference type="ARBA" id="ARBA00006987"/>
    </source>
</evidence>
<feature type="signal peptide" evidence="2">
    <location>
        <begin position="1"/>
        <end position="29"/>
    </location>
</feature>
<keyword evidence="2" id="KW-0732">Signal</keyword>